<dbReference type="InterPro" id="IPR039028">
    <property type="entry name" value="BCKD/PDK"/>
</dbReference>
<proteinExistence type="inferred from homology"/>
<accession>W7TN62</accession>
<dbReference type="PANTHER" id="PTHR11947:SF3">
    <property type="entry name" value="[PYRUVATE DEHYDROGENASE (ACETYL-TRANSFERRING)] KINASE, MITOCHONDRIAL"/>
    <property type="match status" value="1"/>
</dbReference>
<dbReference type="SUPFAM" id="SSF69012">
    <property type="entry name" value="alpha-ketoacid dehydrogenase kinase, N-terminal domain"/>
    <property type="match status" value="1"/>
</dbReference>
<dbReference type="InterPro" id="IPR036890">
    <property type="entry name" value="HATPase_C_sf"/>
</dbReference>
<dbReference type="SMART" id="SM00387">
    <property type="entry name" value="HATPase_c"/>
    <property type="match status" value="1"/>
</dbReference>
<keyword evidence="5 8" id="KW-0067">ATP-binding</keyword>
<evidence type="ECO:0000256" key="7">
    <source>
        <dbReference type="ARBA" id="ARBA00048201"/>
    </source>
</evidence>
<name>W7TN62_9STRA</name>
<reference evidence="10 11" key="1">
    <citation type="journal article" date="2014" name="Mol. Plant">
        <title>Chromosome Scale Genome Assembly and Transcriptome Profiling of Nannochloropsis gaditana in Nitrogen Depletion.</title>
        <authorList>
            <person name="Corteggiani Carpinelli E."/>
            <person name="Telatin A."/>
            <person name="Vitulo N."/>
            <person name="Forcato C."/>
            <person name="D'Angelo M."/>
            <person name="Schiavon R."/>
            <person name="Vezzi A."/>
            <person name="Giacometti G.M."/>
            <person name="Morosinotto T."/>
            <person name="Valle G."/>
        </authorList>
    </citation>
    <scope>NUCLEOTIDE SEQUENCE [LARGE SCALE GENOMIC DNA]</scope>
    <source>
        <strain evidence="10 11">B-31</strain>
    </source>
</reference>
<keyword evidence="6 8" id="KW-0496">Mitochondrion</keyword>
<evidence type="ECO:0000313" key="11">
    <source>
        <dbReference type="Proteomes" id="UP000019335"/>
    </source>
</evidence>
<gene>
    <name evidence="10" type="ORF">Naga_100064g27</name>
</gene>
<dbReference type="AlphaFoldDB" id="W7TN62"/>
<dbReference type="InterPro" id="IPR003594">
    <property type="entry name" value="HATPase_dom"/>
</dbReference>
<evidence type="ECO:0000256" key="1">
    <source>
        <dbReference type="ARBA" id="ARBA00006155"/>
    </source>
</evidence>
<dbReference type="PROSITE" id="PS50109">
    <property type="entry name" value="HIS_KIN"/>
    <property type="match status" value="1"/>
</dbReference>
<comment type="catalytic activity">
    <reaction evidence="7">
        <text>L-seryl-[pyruvate dehydrogenase E1 alpha subunit] + ATP = O-phospho-L-seryl-[pyruvate dehydrogenase E1 alpha subunit] + ADP + H(+)</text>
        <dbReference type="Rhea" id="RHEA:23052"/>
        <dbReference type="Rhea" id="RHEA-COMP:13689"/>
        <dbReference type="Rhea" id="RHEA-COMP:13690"/>
        <dbReference type="ChEBI" id="CHEBI:15378"/>
        <dbReference type="ChEBI" id="CHEBI:29999"/>
        <dbReference type="ChEBI" id="CHEBI:30616"/>
        <dbReference type="ChEBI" id="CHEBI:83421"/>
        <dbReference type="ChEBI" id="CHEBI:456216"/>
        <dbReference type="EC" id="2.7.11.2"/>
    </reaction>
</comment>
<feature type="domain" description="Histidine kinase" evidence="9">
    <location>
        <begin position="354"/>
        <end position="485"/>
    </location>
</feature>
<evidence type="ECO:0000256" key="8">
    <source>
        <dbReference type="RuleBase" id="RU366032"/>
    </source>
</evidence>
<organism evidence="10 11">
    <name type="scientific">Nannochloropsis gaditana</name>
    <dbReference type="NCBI Taxonomy" id="72520"/>
    <lineage>
        <taxon>Eukaryota</taxon>
        <taxon>Sar</taxon>
        <taxon>Stramenopiles</taxon>
        <taxon>Ochrophyta</taxon>
        <taxon>Eustigmatophyceae</taxon>
        <taxon>Eustigmatales</taxon>
        <taxon>Monodopsidaceae</taxon>
        <taxon>Nannochloropsis</taxon>
    </lineage>
</organism>
<dbReference type="InterPro" id="IPR005467">
    <property type="entry name" value="His_kinase_dom"/>
</dbReference>
<dbReference type="EC" id="2.7.11.-" evidence="8"/>
<evidence type="ECO:0000256" key="2">
    <source>
        <dbReference type="ARBA" id="ARBA00022679"/>
    </source>
</evidence>
<evidence type="ECO:0000256" key="4">
    <source>
        <dbReference type="ARBA" id="ARBA00022777"/>
    </source>
</evidence>
<dbReference type="PANTHER" id="PTHR11947">
    <property type="entry name" value="PYRUVATE DEHYDROGENASE KINASE"/>
    <property type="match status" value="1"/>
</dbReference>
<dbReference type="SUPFAM" id="SSF55874">
    <property type="entry name" value="ATPase domain of HSP90 chaperone/DNA topoisomerase II/histidine kinase"/>
    <property type="match status" value="1"/>
</dbReference>
<keyword evidence="2 8" id="KW-0808">Transferase</keyword>
<dbReference type="Gene3D" id="1.20.140.20">
    <property type="entry name" value="Alpha-ketoacid/pyruvate dehydrogenase kinase, N-terminal domain"/>
    <property type="match status" value="1"/>
</dbReference>
<keyword evidence="10" id="KW-0670">Pyruvate</keyword>
<comment type="caution">
    <text evidence="10">The sequence shown here is derived from an EMBL/GenBank/DDBJ whole genome shotgun (WGS) entry which is preliminary data.</text>
</comment>
<keyword evidence="11" id="KW-1185">Reference proteome</keyword>
<dbReference type="Gene3D" id="3.30.565.10">
    <property type="entry name" value="Histidine kinase-like ATPase, C-terminal domain"/>
    <property type="match status" value="1"/>
</dbReference>
<comment type="similarity">
    <text evidence="1 8">Belongs to the PDK/BCKDK protein kinase family.</text>
</comment>
<dbReference type="GO" id="GO:0010906">
    <property type="term" value="P:regulation of glucose metabolic process"/>
    <property type="evidence" value="ECO:0007669"/>
    <property type="project" value="TreeGrafter"/>
</dbReference>
<evidence type="ECO:0000256" key="6">
    <source>
        <dbReference type="ARBA" id="ARBA00023128"/>
    </source>
</evidence>
<dbReference type="OrthoDB" id="187166at2759"/>
<evidence type="ECO:0000313" key="10">
    <source>
        <dbReference type="EMBL" id="EWM22159.1"/>
    </source>
</evidence>
<dbReference type="GO" id="GO:0004740">
    <property type="term" value="F:pyruvate dehydrogenase (acetyl-transferring) kinase activity"/>
    <property type="evidence" value="ECO:0007669"/>
    <property type="project" value="UniProtKB-EC"/>
</dbReference>
<dbReference type="GO" id="GO:0005759">
    <property type="term" value="C:mitochondrial matrix"/>
    <property type="evidence" value="ECO:0007669"/>
    <property type="project" value="UniProtKB-SubCell"/>
</dbReference>
<dbReference type="Pfam" id="PF02518">
    <property type="entry name" value="HATPase_c"/>
    <property type="match status" value="1"/>
</dbReference>
<dbReference type="GO" id="GO:0005524">
    <property type="term" value="F:ATP binding"/>
    <property type="evidence" value="ECO:0007669"/>
    <property type="project" value="UniProtKB-UniRule"/>
</dbReference>
<dbReference type="Proteomes" id="UP000019335">
    <property type="component" value="Unassembled WGS sequence"/>
</dbReference>
<protein>
    <recommendedName>
        <fullName evidence="8">Protein-serine/threonine kinase</fullName>
        <ecNumber evidence="8">2.7.11.-</ecNumber>
    </recommendedName>
</protein>
<dbReference type="EMBL" id="AZIL01002276">
    <property type="protein sequence ID" value="EWM22159.1"/>
    <property type="molecule type" value="Genomic_DNA"/>
</dbReference>
<evidence type="ECO:0000256" key="5">
    <source>
        <dbReference type="ARBA" id="ARBA00022840"/>
    </source>
</evidence>
<keyword evidence="3 8" id="KW-0547">Nucleotide-binding</keyword>
<dbReference type="Pfam" id="PF10436">
    <property type="entry name" value="BCDHK_Adom3"/>
    <property type="match status" value="1"/>
</dbReference>
<dbReference type="InterPro" id="IPR018955">
    <property type="entry name" value="BCDHK/PDK_N"/>
</dbReference>
<keyword evidence="4 8" id="KW-0418">Kinase</keyword>
<evidence type="ECO:0000256" key="3">
    <source>
        <dbReference type="ARBA" id="ARBA00022741"/>
    </source>
</evidence>
<comment type="subcellular location">
    <subcellularLocation>
        <location evidence="8">Mitochondrion matrix</location>
    </subcellularLocation>
</comment>
<sequence length="496" mass="55428">MLNTLRLCRRPATSSGTSYPSLLLLCNFFHGRPSHSTIIETGSRTLNATSFSRERGNLYPFTRQQSRHIVVFSAELGRRLGIDARRQAKPSRPSQLIVTAQCFLPLQGVVIQQLHRELRTRIGHQILRLQHVLPASKGVDNLLALHIDVYERLWALDDAIACLGSKDMKPVVIESFNHLMSEIEGRMAMVVETLMDGLKESYKRQAEGAPPPPGTDPITPIVTSQVDRFLQARIGIATLIRHYLDIIKSPGEQTFVPTTPVLNGGKDGGAEAGDEEEAMAGMIPSPSSSAWHESPYVVNKRWGSVVENCRIKELIDDCRAEVEALCEHYYQERIPPVVIDEPPGAVATLIPAHFHHTLFEILKNAFKATVESAVRRNLNNMPAVKVRIFPGKEEVCVRIRDFGDGMSLRTMSNATEYLFTSAAETYEQQQQQMQQSYQPAMEPMQGMGIGLPVSRLYARHWGGDIRLISVQGWGTDVAIYLSRKDLPEAIPVRVFD</sequence>
<dbReference type="InterPro" id="IPR036784">
    <property type="entry name" value="AK/P_DHK_N_sf"/>
</dbReference>
<evidence type="ECO:0000259" key="9">
    <source>
        <dbReference type="PROSITE" id="PS50109"/>
    </source>
</evidence>